<evidence type="ECO:0000313" key="7">
    <source>
        <dbReference type="Proteomes" id="UP000322667"/>
    </source>
</evidence>
<dbReference type="InterPro" id="IPR046955">
    <property type="entry name" value="PHR1-like"/>
</dbReference>
<dbReference type="Pfam" id="PF00249">
    <property type="entry name" value="Myb_DNA-binding"/>
    <property type="match status" value="1"/>
</dbReference>
<name>A0A5D2QN33_GOSTO</name>
<dbReference type="EMBL" id="CM017614">
    <property type="protein sequence ID" value="TYI29856.1"/>
    <property type="molecule type" value="Genomic_DNA"/>
</dbReference>
<evidence type="ECO:0000256" key="4">
    <source>
        <dbReference type="ARBA" id="ARBA00023242"/>
    </source>
</evidence>
<keyword evidence="4" id="KW-0539">Nucleus</keyword>
<dbReference type="InterPro" id="IPR001005">
    <property type="entry name" value="SANT/Myb"/>
</dbReference>
<comment type="subcellular location">
    <subcellularLocation>
        <location evidence="1">Nucleus</location>
    </subcellularLocation>
</comment>
<dbReference type="InterPro" id="IPR006447">
    <property type="entry name" value="Myb_dom_plants"/>
</dbReference>
<keyword evidence="7" id="KW-1185">Reference proteome</keyword>
<dbReference type="InterPro" id="IPR017930">
    <property type="entry name" value="Myb_dom"/>
</dbReference>
<evidence type="ECO:0000256" key="3">
    <source>
        <dbReference type="ARBA" id="ARBA00023163"/>
    </source>
</evidence>
<dbReference type="GO" id="GO:0003700">
    <property type="term" value="F:DNA-binding transcription factor activity"/>
    <property type="evidence" value="ECO:0007669"/>
    <property type="project" value="InterPro"/>
</dbReference>
<reference evidence="6 7" key="1">
    <citation type="submission" date="2019-07" db="EMBL/GenBank/DDBJ databases">
        <title>WGS assembly of Gossypium tomentosum.</title>
        <authorList>
            <person name="Chen Z.J."/>
            <person name="Sreedasyam A."/>
            <person name="Ando A."/>
            <person name="Song Q."/>
            <person name="De L."/>
            <person name="Hulse-Kemp A."/>
            <person name="Ding M."/>
            <person name="Ye W."/>
            <person name="Kirkbride R."/>
            <person name="Jenkins J."/>
            <person name="Plott C."/>
            <person name="Lovell J."/>
            <person name="Lin Y.-M."/>
            <person name="Vaughn R."/>
            <person name="Liu B."/>
            <person name="Li W."/>
            <person name="Simpson S."/>
            <person name="Scheffler B."/>
            <person name="Saski C."/>
            <person name="Grover C."/>
            <person name="Hu G."/>
            <person name="Conover J."/>
            <person name="Carlson J."/>
            <person name="Shu S."/>
            <person name="Boston L."/>
            <person name="Williams M."/>
            <person name="Peterson D."/>
            <person name="Mcgee K."/>
            <person name="Jones D."/>
            <person name="Wendel J."/>
            <person name="Stelly D."/>
            <person name="Grimwood J."/>
            <person name="Schmutz J."/>
        </authorList>
    </citation>
    <scope>NUCLEOTIDE SEQUENCE [LARGE SCALE GENOMIC DNA]</scope>
    <source>
        <strain evidence="6">7179.01</strain>
    </source>
</reference>
<protein>
    <recommendedName>
        <fullName evidence="5">HTH myb-type domain-containing protein</fullName>
    </recommendedName>
</protein>
<dbReference type="SUPFAM" id="SSF46689">
    <property type="entry name" value="Homeodomain-like"/>
    <property type="match status" value="1"/>
</dbReference>
<dbReference type="PANTHER" id="PTHR31314">
    <property type="entry name" value="MYB FAMILY TRANSCRIPTION FACTOR PHL7-LIKE"/>
    <property type="match status" value="1"/>
</dbReference>
<dbReference type="PANTHER" id="PTHR31314:SF188">
    <property type="entry name" value="TRANSCRIPTION FACTOR KAN2 ISOFORM X1-RELATED"/>
    <property type="match status" value="1"/>
</dbReference>
<accession>A0A5D2QN33</accession>
<dbReference type="AlphaFoldDB" id="A0A5D2QN33"/>
<gene>
    <name evidence="6" type="ORF">ES332_A05G346200v1</name>
</gene>
<dbReference type="Gene3D" id="1.10.10.60">
    <property type="entry name" value="Homeodomain-like"/>
    <property type="match status" value="1"/>
</dbReference>
<dbReference type="NCBIfam" id="TIGR01557">
    <property type="entry name" value="myb_SHAQKYF"/>
    <property type="match status" value="1"/>
</dbReference>
<evidence type="ECO:0000256" key="1">
    <source>
        <dbReference type="ARBA" id="ARBA00004123"/>
    </source>
</evidence>
<evidence type="ECO:0000256" key="2">
    <source>
        <dbReference type="ARBA" id="ARBA00023015"/>
    </source>
</evidence>
<dbReference type="GO" id="GO:0005634">
    <property type="term" value="C:nucleus"/>
    <property type="evidence" value="ECO:0007669"/>
    <property type="project" value="UniProtKB-SubCell"/>
</dbReference>
<evidence type="ECO:0000313" key="6">
    <source>
        <dbReference type="EMBL" id="TYI29856.1"/>
    </source>
</evidence>
<sequence>MGRCGRHNGAVRQYIRSKVPRLRWTPQLYHCFLHAIDRLGGQHKATPKLVLQLMDVKGLTISHVKSHLQMYRSMRSDYGRQVTSSTHERRQSFDDNHGFDGCVVPIEESFFYGFIYPNTLGHSHPMNIPRFETKSRPRTISDGLTFQILDKKKVILHGICETRVSNTCSFDDYKQTMDARKRIKQDNGDYVWDQTINYSHSLGQPLALFLPHDLYSLNAFRSYSLATKVEVEDPKRAHEQDAKLIERNIRSQEEDDGGGGGCELSLSLSLQYHNTSSTSETSSSEAFSSYLRSNYKDCWGSSSTSTFSSSSSSSSVTRRSAINLDLSIALCGK</sequence>
<proteinExistence type="predicted"/>
<keyword evidence="2" id="KW-0805">Transcription regulation</keyword>
<dbReference type="InterPro" id="IPR009057">
    <property type="entry name" value="Homeodomain-like_sf"/>
</dbReference>
<keyword evidence="3" id="KW-0804">Transcription</keyword>
<evidence type="ECO:0000259" key="5">
    <source>
        <dbReference type="PROSITE" id="PS51294"/>
    </source>
</evidence>
<dbReference type="Proteomes" id="UP000322667">
    <property type="component" value="Chromosome A05"/>
</dbReference>
<dbReference type="PROSITE" id="PS51294">
    <property type="entry name" value="HTH_MYB"/>
    <property type="match status" value="1"/>
</dbReference>
<dbReference type="GO" id="GO:0003677">
    <property type="term" value="F:DNA binding"/>
    <property type="evidence" value="ECO:0007669"/>
    <property type="project" value="InterPro"/>
</dbReference>
<feature type="domain" description="HTH myb-type" evidence="5">
    <location>
        <begin position="16"/>
        <end position="76"/>
    </location>
</feature>
<organism evidence="6 7">
    <name type="scientific">Gossypium tomentosum</name>
    <name type="common">Hawaiian cotton</name>
    <name type="synonym">Gossypium sandvicense</name>
    <dbReference type="NCBI Taxonomy" id="34277"/>
    <lineage>
        <taxon>Eukaryota</taxon>
        <taxon>Viridiplantae</taxon>
        <taxon>Streptophyta</taxon>
        <taxon>Embryophyta</taxon>
        <taxon>Tracheophyta</taxon>
        <taxon>Spermatophyta</taxon>
        <taxon>Magnoliopsida</taxon>
        <taxon>eudicotyledons</taxon>
        <taxon>Gunneridae</taxon>
        <taxon>Pentapetalae</taxon>
        <taxon>rosids</taxon>
        <taxon>malvids</taxon>
        <taxon>Malvales</taxon>
        <taxon>Malvaceae</taxon>
        <taxon>Malvoideae</taxon>
        <taxon>Gossypium</taxon>
    </lineage>
</organism>